<dbReference type="InterPro" id="IPR037126">
    <property type="entry name" value="PdaC/RsiV-like_sf"/>
</dbReference>
<feature type="domain" description="DUF3298" evidence="2">
    <location>
        <begin position="184"/>
        <end position="261"/>
    </location>
</feature>
<dbReference type="OrthoDB" id="594879at2"/>
<evidence type="ECO:0000313" key="3">
    <source>
        <dbReference type="EMBL" id="KOO68240.1"/>
    </source>
</evidence>
<evidence type="ECO:0000259" key="2">
    <source>
        <dbReference type="Pfam" id="PF11738"/>
    </source>
</evidence>
<dbReference type="EMBL" id="LFQU01000016">
    <property type="protein sequence ID" value="KOO68240.1"/>
    <property type="molecule type" value="Genomic_DNA"/>
</dbReference>
<evidence type="ECO:0000313" key="4">
    <source>
        <dbReference type="Proteomes" id="UP000036951"/>
    </source>
</evidence>
<organism evidence="3 4">
    <name type="scientific">Xylanibacter rarus</name>
    <dbReference type="NCBI Taxonomy" id="1676614"/>
    <lineage>
        <taxon>Bacteria</taxon>
        <taxon>Pseudomonadati</taxon>
        <taxon>Bacteroidota</taxon>
        <taxon>Bacteroidia</taxon>
        <taxon>Bacteroidales</taxon>
        <taxon>Prevotellaceae</taxon>
        <taxon>Xylanibacter</taxon>
    </lineage>
</organism>
<dbReference type="Gene3D" id="3.30.565.40">
    <property type="entry name" value="Fervidobacterium nodosum Rt17-B1 like"/>
    <property type="match status" value="1"/>
</dbReference>
<feature type="chain" id="PRO_5034314834" description="DUF3298 domain-containing protein" evidence="1">
    <location>
        <begin position="22"/>
        <end position="272"/>
    </location>
</feature>
<dbReference type="RefSeq" id="WP_082335227.1">
    <property type="nucleotide sequence ID" value="NZ_LFQU01000016.1"/>
</dbReference>
<gene>
    <name evidence="3" type="ORF">ACU52_09015</name>
</gene>
<reference evidence="3 4" key="1">
    <citation type="submission" date="2015-06" db="EMBL/GenBank/DDBJ databases">
        <title>Prevotella sp. 109, sp. nov., a novel member of the family Prevotellaceae isolated from human faeces.</title>
        <authorList>
            <person name="Shkoporov A.N."/>
            <person name="Chaplin A.V."/>
            <person name="Kafarskaia L.I."/>
            <person name="Efimov B.A."/>
        </authorList>
    </citation>
    <scope>NUCLEOTIDE SEQUENCE [LARGE SCALE GENOMIC DNA]</scope>
    <source>
        <strain evidence="3 4">109</strain>
    </source>
</reference>
<feature type="signal peptide" evidence="1">
    <location>
        <begin position="1"/>
        <end position="21"/>
    </location>
</feature>
<evidence type="ECO:0000256" key="1">
    <source>
        <dbReference type="SAM" id="SignalP"/>
    </source>
</evidence>
<keyword evidence="4" id="KW-1185">Reference proteome</keyword>
<dbReference type="AlphaFoldDB" id="A0A8E1UPY9"/>
<comment type="caution">
    <text evidence="3">The sequence shown here is derived from an EMBL/GenBank/DDBJ whole genome shotgun (WGS) entry which is preliminary data.</text>
</comment>
<dbReference type="Pfam" id="PF11738">
    <property type="entry name" value="DUF3298"/>
    <property type="match status" value="1"/>
</dbReference>
<proteinExistence type="predicted"/>
<dbReference type="InterPro" id="IPR021729">
    <property type="entry name" value="DUF3298"/>
</dbReference>
<name>A0A8E1UPY9_9BACT</name>
<sequence length="272" mass="30400">MRRLIISLCFVFSVLSIICSCGGTSSSNKSGTDSIMFDSIKMDSTVFLTEDTAGPRCHISLCLTYAKGKNAEYINDSIIRSGVLCPDYFSITPQKISVPEAADSFMTRYLNDYKVDYGSLYKADKTHGSSYNCEYIVKTYVSQEAEDYYTYIANIYSYGGGAHGSSVIITKNIDKKSGKIVSLKDLFVPGYEIELNDLIVKNLCKTYNVKNLNELNEKSIFMGIDVYPSDNFIINDNGITFIYSPDEIAYHAAGEIRVDISNSELENLFKKK</sequence>
<protein>
    <recommendedName>
        <fullName evidence="2">DUF3298 domain-containing protein</fullName>
    </recommendedName>
</protein>
<dbReference type="PROSITE" id="PS51257">
    <property type="entry name" value="PROKAR_LIPOPROTEIN"/>
    <property type="match status" value="1"/>
</dbReference>
<dbReference type="Gene3D" id="3.90.640.20">
    <property type="entry name" value="Heat-shock cognate protein, ATPase"/>
    <property type="match status" value="1"/>
</dbReference>
<keyword evidence="1" id="KW-0732">Signal</keyword>
<accession>A0A8E1UPY9</accession>
<dbReference type="Proteomes" id="UP000036951">
    <property type="component" value="Unassembled WGS sequence"/>
</dbReference>